<dbReference type="InterPro" id="IPR029411">
    <property type="entry name" value="RG-lyase_III"/>
</dbReference>
<dbReference type="InterPro" id="IPR013784">
    <property type="entry name" value="Carb-bd-like_fold"/>
</dbReference>
<dbReference type="SUPFAM" id="SSF49452">
    <property type="entry name" value="Starch-binding domain-like"/>
    <property type="match status" value="1"/>
</dbReference>
<dbReference type="Gene3D" id="2.60.40.1120">
    <property type="entry name" value="Carboxypeptidase-like, regulatory domain"/>
    <property type="match status" value="1"/>
</dbReference>
<dbReference type="FunFam" id="2.60.40.1120:FF:000033">
    <property type="entry name" value="Rhamnogalacturonate lyase B"/>
    <property type="match status" value="1"/>
</dbReference>
<evidence type="ECO:0000313" key="10">
    <source>
        <dbReference type="EMBL" id="KAK4572001.1"/>
    </source>
</evidence>
<evidence type="ECO:0000259" key="8">
    <source>
        <dbReference type="Pfam" id="PF14683"/>
    </source>
</evidence>
<dbReference type="InterPro" id="IPR014718">
    <property type="entry name" value="GH-type_carb-bd"/>
</dbReference>
<dbReference type="InterPro" id="IPR051850">
    <property type="entry name" value="Polysacch_Lyase_4"/>
</dbReference>
<name>A0AAN7EHI7_QUERU</name>
<comment type="caution">
    <text evidence="10">The sequence shown here is derived from an EMBL/GenBank/DDBJ whole genome shotgun (WGS) entry which is preliminary data.</text>
</comment>
<dbReference type="InterPro" id="IPR008979">
    <property type="entry name" value="Galactose-bd-like_sf"/>
</dbReference>
<evidence type="ECO:0000256" key="5">
    <source>
        <dbReference type="ARBA" id="ARBA00022525"/>
    </source>
</evidence>
<dbReference type="PANTHER" id="PTHR32018">
    <property type="entry name" value="RHAMNOGALACTURONATE LYASE FAMILY PROTEIN"/>
    <property type="match status" value="1"/>
</dbReference>
<keyword evidence="7" id="KW-0456">Lyase</keyword>
<dbReference type="PANTHER" id="PTHR32018:SF1">
    <property type="entry name" value="RHAMNOGALACTURONAN ENDOLYASE"/>
    <property type="match status" value="1"/>
</dbReference>
<dbReference type="SUPFAM" id="SSF74650">
    <property type="entry name" value="Galactose mutarotase-like"/>
    <property type="match status" value="1"/>
</dbReference>
<dbReference type="AlphaFoldDB" id="A0AAN7EHI7"/>
<dbReference type="Gene3D" id="2.70.98.10">
    <property type="match status" value="1"/>
</dbReference>
<accession>A0AAN7EHI7</accession>
<dbReference type="CDD" id="cd10316">
    <property type="entry name" value="RGL4_M"/>
    <property type="match status" value="1"/>
</dbReference>
<dbReference type="Proteomes" id="UP001324115">
    <property type="component" value="Unassembled WGS sequence"/>
</dbReference>
<dbReference type="EMBL" id="JAXUIC010000009">
    <property type="protein sequence ID" value="KAK4572001.1"/>
    <property type="molecule type" value="Genomic_DNA"/>
</dbReference>
<evidence type="ECO:0000256" key="2">
    <source>
        <dbReference type="ARBA" id="ARBA00004613"/>
    </source>
</evidence>
<evidence type="ECO:0000256" key="4">
    <source>
        <dbReference type="ARBA" id="ARBA00012437"/>
    </source>
</evidence>
<dbReference type="Pfam" id="PF14683">
    <property type="entry name" value="CBM-like"/>
    <property type="match status" value="1"/>
</dbReference>
<dbReference type="CDD" id="cd10320">
    <property type="entry name" value="RGL4_N"/>
    <property type="match status" value="1"/>
</dbReference>
<keyword evidence="5" id="KW-0964">Secreted</keyword>
<dbReference type="GO" id="GO:0102210">
    <property type="term" value="F:rhamnogalacturonan endolyase activity"/>
    <property type="evidence" value="ECO:0007669"/>
    <property type="project" value="UniProtKB-EC"/>
</dbReference>
<dbReference type="InterPro" id="IPR011013">
    <property type="entry name" value="Gal_mutarotase_sf_dom"/>
</dbReference>
<dbReference type="EC" id="4.2.2.23" evidence="4"/>
<dbReference type="Pfam" id="PF06045">
    <property type="entry name" value="Rhamnogal_lyase"/>
    <property type="match status" value="1"/>
</dbReference>
<keyword evidence="11" id="KW-1185">Reference proteome</keyword>
<comment type="catalytic activity">
    <reaction evidence="1">
        <text>Endotype eliminative cleavage of L-alpha-rhamnopyranosyl-(1-&gt;4)-alpha-D-galactopyranosyluronic acid bonds of rhamnogalacturonan I domains in ramified hairy regions of pectin leaving L-rhamnopyranose at the reducing end and 4-deoxy-4,5-unsaturated D-galactopyranosyluronic acid at the non-reducing end.</text>
        <dbReference type="EC" id="4.2.2.23"/>
    </reaction>
</comment>
<organism evidence="10 11">
    <name type="scientific">Quercus rubra</name>
    <name type="common">Northern red oak</name>
    <name type="synonym">Quercus borealis</name>
    <dbReference type="NCBI Taxonomy" id="3512"/>
    <lineage>
        <taxon>Eukaryota</taxon>
        <taxon>Viridiplantae</taxon>
        <taxon>Streptophyta</taxon>
        <taxon>Embryophyta</taxon>
        <taxon>Tracheophyta</taxon>
        <taxon>Spermatophyta</taxon>
        <taxon>Magnoliopsida</taxon>
        <taxon>eudicotyledons</taxon>
        <taxon>Gunneridae</taxon>
        <taxon>Pentapetalae</taxon>
        <taxon>rosids</taxon>
        <taxon>fabids</taxon>
        <taxon>Fagales</taxon>
        <taxon>Fagaceae</taxon>
        <taxon>Quercus</taxon>
    </lineage>
</organism>
<reference evidence="10 11" key="1">
    <citation type="journal article" date="2023" name="G3 (Bethesda)">
        <title>A haplotype-resolved chromosome-scale genome for Quercus rubra L. provides insights into the genetics of adaptive traits for red oak species.</title>
        <authorList>
            <person name="Kapoor B."/>
            <person name="Jenkins J."/>
            <person name="Schmutz J."/>
            <person name="Zhebentyayeva T."/>
            <person name="Kuelheim C."/>
            <person name="Coggeshall M."/>
            <person name="Heim C."/>
            <person name="Lasky J.R."/>
            <person name="Leites L."/>
            <person name="Islam-Faridi N."/>
            <person name="Romero-Severson J."/>
            <person name="DeLeo V.L."/>
            <person name="Lucas S.M."/>
            <person name="Lazic D."/>
            <person name="Gailing O."/>
            <person name="Carlson J."/>
            <person name="Staton M."/>
        </authorList>
    </citation>
    <scope>NUCLEOTIDE SEQUENCE [LARGE SCALE GENOMIC DNA]</scope>
    <source>
        <strain evidence="10">Pseudo-F2</strain>
    </source>
</reference>
<sequence length="478" mass="54457">MSQGVLLHIEDSHVVMDNGILQVKLSNPDGIVTEIKYNGIDNLLDGLDEEVNRGYWDLVWSEAGSTGTTGTFDVIKGTSFRVIVESEEQLEISFTRLWDPSLQGKQVSLNIDKRFIMLRNSSGFYTYAIYEHLKEWPPFNLPQTRIVFKLRKDKFHYMAVADNRQRYMPLPDDRLPERGEPLATPEAVLLVNPVETEFKGEVDDKYQYSCENKDLRVHGWICKDPTVGFWQITPSNEFRSGGLSKQNLTSHVGPYNLAMFLSAHYAGEDLVLKLKPNEPWKKVFGPVFMYLNSVSDENDPLHLWEDAKNQMMTEVESWPYNFPASEDFPHADQRGRVTGRLQIKDRYLSDQYISASYAYVGLAPPGDVGSWQRECKGYQFWATADADGYFSIDNIRCGSYNLYAWVPGVIGDYQKDVFITITAGCDIDLGGLVFEPPRDGPTLWEIGIPDRSAAEFYIPDPDPKYINKLYVNHPDSGC</sequence>
<comment type="subcellular location">
    <subcellularLocation>
        <location evidence="2">Secreted</location>
    </subcellularLocation>
</comment>
<feature type="domain" description="Rhamnogalacturonan lyase" evidence="8">
    <location>
        <begin position="442"/>
        <end position="475"/>
    </location>
</feature>
<feature type="domain" description="Rhamnogalacturonan lyase" evidence="9">
    <location>
        <begin position="357"/>
        <end position="428"/>
    </location>
</feature>
<gene>
    <name evidence="10" type="ORF">RGQ29_030413</name>
</gene>
<dbReference type="InterPro" id="IPR029413">
    <property type="entry name" value="RG-lyase_II"/>
</dbReference>
<dbReference type="Pfam" id="PF14686">
    <property type="entry name" value="fn3_3"/>
    <property type="match status" value="1"/>
</dbReference>
<proteinExistence type="inferred from homology"/>
<keyword evidence="6" id="KW-0732">Signal</keyword>
<comment type="similarity">
    <text evidence="3">Belongs to the polysaccharide lyase 4 family.</text>
</comment>
<dbReference type="SUPFAM" id="SSF49785">
    <property type="entry name" value="Galactose-binding domain-like"/>
    <property type="match status" value="1"/>
</dbReference>
<dbReference type="InterPro" id="IPR010325">
    <property type="entry name" value="Rhamnogal_lyase"/>
</dbReference>
<evidence type="ECO:0000256" key="7">
    <source>
        <dbReference type="ARBA" id="ARBA00023239"/>
    </source>
</evidence>
<dbReference type="GO" id="GO:0030246">
    <property type="term" value="F:carbohydrate binding"/>
    <property type="evidence" value="ECO:0007669"/>
    <property type="project" value="InterPro"/>
</dbReference>
<protein>
    <recommendedName>
        <fullName evidence="4">rhamnogalacturonan endolyase</fullName>
        <ecNumber evidence="4">4.2.2.23</ecNumber>
    </recommendedName>
</protein>
<evidence type="ECO:0000256" key="3">
    <source>
        <dbReference type="ARBA" id="ARBA00010418"/>
    </source>
</evidence>
<dbReference type="GO" id="GO:0005576">
    <property type="term" value="C:extracellular region"/>
    <property type="evidence" value="ECO:0007669"/>
    <property type="project" value="UniProtKB-SubCell"/>
</dbReference>
<evidence type="ECO:0000259" key="9">
    <source>
        <dbReference type="Pfam" id="PF14686"/>
    </source>
</evidence>
<dbReference type="GO" id="GO:0005975">
    <property type="term" value="P:carbohydrate metabolic process"/>
    <property type="evidence" value="ECO:0007669"/>
    <property type="project" value="InterPro"/>
</dbReference>
<evidence type="ECO:0000256" key="1">
    <source>
        <dbReference type="ARBA" id="ARBA00001324"/>
    </source>
</evidence>
<evidence type="ECO:0000256" key="6">
    <source>
        <dbReference type="ARBA" id="ARBA00022729"/>
    </source>
</evidence>
<evidence type="ECO:0000313" key="11">
    <source>
        <dbReference type="Proteomes" id="UP001324115"/>
    </source>
</evidence>